<dbReference type="EMBL" id="SFAV01000240">
    <property type="protein sequence ID" value="TRU84800.1"/>
    <property type="molecule type" value="Genomic_DNA"/>
</dbReference>
<organism evidence="1 2">
    <name type="scientific">Microcystis novacekii Mn_MB_F_20050700_S1D</name>
    <dbReference type="NCBI Taxonomy" id="2486266"/>
    <lineage>
        <taxon>Bacteria</taxon>
        <taxon>Bacillati</taxon>
        <taxon>Cyanobacteriota</taxon>
        <taxon>Cyanophyceae</taxon>
        <taxon>Oscillatoriophycideae</taxon>
        <taxon>Chroococcales</taxon>
        <taxon>Microcystaceae</taxon>
        <taxon>Microcystis</taxon>
    </lineage>
</organism>
<accession>A0A552IMU8</accession>
<dbReference type="Proteomes" id="UP000319191">
    <property type="component" value="Unassembled WGS sequence"/>
</dbReference>
<proteinExistence type="predicted"/>
<sequence>MNEIEDLKHRVKCLELQVQLLTETYLALNSDLWVDWRECCERLKISRSTLERHRKQATLGTHYRIHGERGYRYNWQKMQELLGGKA</sequence>
<dbReference type="AlphaFoldDB" id="A0A552IMU8"/>
<name>A0A552IMU8_9CHRO</name>
<comment type="caution">
    <text evidence="1">The sequence shown here is derived from an EMBL/GenBank/DDBJ whole genome shotgun (WGS) entry which is preliminary data.</text>
</comment>
<gene>
    <name evidence="1" type="ORF">EWV54_17260</name>
</gene>
<reference evidence="1 2" key="1">
    <citation type="submission" date="2019-01" db="EMBL/GenBank/DDBJ databases">
        <title>Coherence of Microcystis species and biogeography revealed through population genomics.</title>
        <authorList>
            <person name="Perez-Carrascal O.M."/>
            <person name="Terrat Y."/>
            <person name="Giani A."/>
            <person name="Fortin N."/>
            <person name="Tromas N."/>
            <person name="Shapiro B.J."/>
        </authorList>
    </citation>
    <scope>NUCLEOTIDE SEQUENCE [LARGE SCALE GENOMIC DNA]</scope>
    <source>
        <strain evidence="1">Mn_MB_F_20050700_S1D</strain>
    </source>
</reference>
<evidence type="ECO:0008006" key="3">
    <source>
        <dbReference type="Google" id="ProtNLM"/>
    </source>
</evidence>
<evidence type="ECO:0000313" key="1">
    <source>
        <dbReference type="EMBL" id="TRU84800.1"/>
    </source>
</evidence>
<evidence type="ECO:0000313" key="2">
    <source>
        <dbReference type="Proteomes" id="UP000319191"/>
    </source>
</evidence>
<protein>
    <recommendedName>
        <fullName evidence="3">DNA-binding protein</fullName>
    </recommendedName>
</protein>